<reference evidence="3 4" key="1">
    <citation type="submission" date="2008-10" db="EMBL/GenBank/DDBJ databases">
        <title>Genome sequence of Bacillus cereus AH187.</title>
        <authorList>
            <person name="Dodson R.J."/>
            <person name="Durkin A.S."/>
            <person name="Rosovitz M.J."/>
            <person name="Rasko D.A."/>
            <person name="Kolsto A.B."/>
            <person name="Okstad O.A."/>
            <person name="Ravel J."/>
            <person name="Sutton G."/>
        </authorList>
    </citation>
    <scope>NUCLEOTIDE SEQUENCE [LARGE SCALE GENOMIC DNA]</scope>
    <source>
        <strain evidence="3 4">AH187</strain>
    </source>
</reference>
<dbReference type="KEGG" id="bcr:BCAH187_A1198"/>
<feature type="domain" description="Insertion element IS150 protein InsJ-like helix-turn-helix" evidence="2">
    <location>
        <begin position="98"/>
        <end position="147"/>
    </location>
</feature>
<dbReference type="Proteomes" id="UP000002214">
    <property type="component" value="Chromosome"/>
</dbReference>
<name>B7HYU6_BACC7</name>
<dbReference type="Gene3D" id="1.10.10.10">
    <property type="entry name" value="Winged helix-like DNA-binding domain superfamily/Winged helix DNA-binding domain"/>
    <property type="match status" value="1"/>
</dbReference>
<evidence type="ECO:0000259" key="2">
    <source>
        <dbReference type="Pfam" id="PF13518"/>
    </source>
</evidence>
<accession>B7HYU6</accession>
<evidence type="ECO:0000313" key="3">
    <source>
        <dbReference type="EMBL" id="ACJ81364.1"/>
    </source>
</evidence>
<proteinExistence type="inferred from homology"/>
<dbReference type="PANTHER" id="PTHR33795">
    <property type="entry name" value="INSERTION ELEMENT IS150 PROTEIN INSJ"/>
    <property type="match status" value="1"/>
</dbReference>
<gene>
    <name evidence="3" type="ordered locus">BCAH187_A1198</name>
</gene>
<feature type="domain" description="Insertion element IS150 protein InsJ-like helix-turn-helix" evidence="2">
    <location>
        <begin position="43"/>
        <end position="88"/>
    </location>
</feature>
<dbReference type="HOGENOM" id="CLU_027402_17_0_9"/>
<evidence type="ECO:0000313" key="4">
    <source>
        <dbReference type="Proteomes" id="UP000002214"/>
    </source>
</evidence>
<dbReference type="InterPro" id="IPR052057">
    <property type="entry name" value="IS150/IS1296_orfA-like"/>
</dbReference>
<comment type="similarity">
    <text evidence="1">Belongs to the IS150/IS1296 orfA family.</text>
</comment>
<dbReference type="EMBL" id="CP001177">
    <property type="protein sequence ID" value="ACJ81364.1"/>
    <property type="molecule type" value="Genomic_DNA"/>
</dbReference>
<dbReference type="AlphaFoldDB" id="B7HYU6"/>
<dbReference type="SUPFAM" id="SSF46689">
    <property type="entry name" value="Homeodomain-like"/>
    <property type="match status" value="2"/>
</dbReference>
<organism evidence="3 4">
    <name type="scientific">Bacillus cereus (strain AH187)</name>
    <dbReference type="NCBI Taxonomy" id="405534"/>
    <lineage>
        <taxon>Bacteria</taxon>
        <taxon>Bacillati</taxon>
        <taxon>Bacillota</taxon>
        <taxon>Bacilli</taxon>
        <taxon>Bacillales</taxon>
        <taxon>Bacillaceae</taxon>
        <taxon>Bacillus</taxon>
        <taxon>Bacillus cereus group</taxon>
    </lineage>
</organism>
<dbReference type="InterPro" id="IPR009057">
    <property type="entry name" value="Homeodomain-like_sf"/>
</dbReference>
<protein>
    <submittedName>
        <fullName evidence="3">IS3-family transposase, OrfA</fullName>
    </submittedName>
</protein>
<dbReference type="Pfam" id="PF13518">
    <property type="entry name" value="HTH_28"/>
    <property type="match status" value="2"/>
</dbReference>
<dbReference type="PANTHER" id="PTHR33795:SF1">
    <property type="entry name" value="INSERTION ELEMENT IS150 PROTEIN INSJ"/>
    <property type="match status" value="1"/>
</dbReference>
<sequence length="206" mass="24139">MANFCIQKSENHPALNRTQFVRQITNNWRCGFIMSRKYKFELKRNAVEHYLNTNDSFKVTAKKYQVSISLLKEWVARTREQGIESLNSKCTRYDIQFKMEVLNFMNNTGASPLQAAAMFNVPSPRTVRKWRSMLESQGIDALRKTSKGYSTVKKKQAIAPKKKQNINSQNDLQKEIEYLRMENAYLKKLHALIQQKQQSLKKTKHT</sequence>
<dbReference type="InterPro" id="IPR036388">
    <property type="entry name" value="WH-like_DNA-bd_sf"/>
</dbReference>
<dbReference type="InterPro" id="IPR055247">
    <property type="entry name" value="InsJ-like_HTH"/>
</dbReference>
<evidence type="ECO:0000256" key="1">
    <source>
        <dbReference type="ARBA" id="ARBA00038232"/>
    </source>
</evidence>